<comment type="caution">
    <text evidence="1">The sequence shown here is derived from an EMBL/GenBank/DDBJ whole genome shotgun (WGS) entry which is preliminary data.</text>
</comment>
<protein>
    <submittedName>
        <fullName evidence="1">Uncharacterized protein</fullName>
    </submittedName>
</protein>
<accession>A0A0V0S990</accession>
<feature type="non-terminal residue" evidence="1">
    <location>
        <position position="1"/>
    </location>
</feature>
<evidence type="ECO:0000313" key="1">
    <source>
        <dbReference type="EMBL" id="KRX23215.1"/>
    </source>
</evidence>
<dbReference type="OrthoDB" id="5927783at2759"/>
<sequence length="104" mass="11981">LSNKWLLKLPCVYLNAQEIRPPGTIGKRNPSVSGVKIIPFFSQGYSLCCFCDFRKSFWKVLRHINAYLSNKWLLKLPCVYLNAQEIRPPGTIGKVNKRRASREV</sequence>
<name>A0A0V0S990_9BILA</name>
<dbReference type="Proteomes" id="UP000054630">
    <property type="component" value="Unassembled WGS sequence"/>
</dbReference>
<dbReference type="EMBL" id="JYDL01000026">
    <property type="protein sequence ID" value="KRX23215.1"/>
    <property type="molecule type" value="Genomic_DNA"/>
</dbReference>
<proteinExistence type="predicted"/>
<reference evidence="1 2" key="1">
    <citation type="submission" date="2015-01" db="EMBL/GenBank/DDBJ databases">
        <title>Evolution of Trichinella species and genotypes.</title>
        <authorList>
            <person name="Korhonen P.K."/>
            <person name="Edoardo P."/>
            <person name="Giuseppe L.R."/>
            <person name="Gasser R.B."/>
        </authorList>
    </citation>
    <scope>NUCLEOTIDE SEQUENCE [LARGE SCALE GENOMIC DNA]</scope>
    <source>
        <strain evidence="1">ISS37</strain>
    </source>
</reference>
<feature type="non-terminal residue" evidence="1">
    <location>
        <position position="104"/>
    </location>
</feature>
<dbReference type="AlphaFoldDB" id="A0A0V0S990"/>
<gene>
    <name evidence="1" type="ORF">T07_5356</name>
</gene>
<evidence type="ECO:0000313" key="2">
    <source>
        <dbReference type="Proteomes" id="UP000054630"/>
    </source>
</evidence>
<keyword evidence="2" id="KW-1185">Reference proteome</keyword>
<organism evidence="1 2">
    <name type="scientific">Trichinella nelsoni</name>
    <dbReference type="NCBI Taxonomy" id="6336"/>
    <lineage>
        <taxon>Eukaryota</taxon>
        <taxon>Metazoa</taxon>
        <taxon>Ecdysozoa</taxon>
        <taxon>Nematoda</taxon>
        <taxon>Enoplea</taxon>
        <taxon>Dorylaimia</taxon>
        <taxon>Trichinellida</taxon>
        <taxon>Trichinellidae</taxon>
        <taxon>Trichinella</taxon>
    </lineage>
</organism>